<feature type="transmembrane region" description="Helical" evidence="12">
    <location>
        <begin position="196"/>
        <end position="215"/>
    </location>
</feature>
<keyword evidence="7 12" id="KW-1133">Transmembrane helix</keyword>
<dbReference type="SUPFAM" id="SSF52540">
    <property type="entry name" value="P-loop containing nucleoside triphosphate hydrolases"/>
    <property type="match status" value="1"/>
</dbReference>
<dbReference type="Pfam" id="PF00664">
    <property type="entry name" value="ABC_membrane"/>
    <property type="match status" value="1"/>
</dbReference>
<dbReference type="CDD" id="cd18547">
    <property type="entry name" value="ABC_6TM_Tm288_like"/>
    <property type="match status" value="1"/>
</dbReference>
<evidence type="ECO:0000256" key="2">
    <source>
        <dbReference type="ARBA" id="ARBA00022448"/>
    </source>
</evidence>
<organism evidence="15 16">
    <name type="scientific">Rothia terrae</name>
    <dbReference type="NCBI Taxonomy" id="396015"/>
    <lineage>
        <taxon>Bacteria</taxon>
        <taxon>Bacillati</taxon>
        <taxon>Actinomycetota</taxon>
        <taxon>Actinomycetes</taxon>
        <taxon>Micrococcales</taxon>
        <taxon>Micrococcaceae</taxon>
        <taxon>Rothia</taxon>
    </lineage>
</organism>
<dbReference type="PROSITE" id="PS50893">
    <property type="entry name" value="ABC_TRANSPORTER_2"/>
    <property type="match status" value="1"/>
</dbReference>
<keyword evidence="16" id="KW-1185">Reference proteome</keyword>
<keyword evidence="5" id="KW-0547">Nucleotide-binding</keyword>
<feature type="transmembrane region" description="Helical" evidence="12">
    <location>
        <begin position="221"/>
        <end position="240"/>
    </location>
</feature>
<evidence type="ECO:0000256" key="7">
    <source>
        <dbReference type="ARBA" id="ARBA00022989"/>
    </source>
</evidence>
<dbReference type="CDD" id="cd03254">
    <property type="entry name" value="ABCC_Glucan_exporter_like"/>
    <property type="match status" value="1"/>
</dbReference>
<dbReference type="FunFam" id="3.40.50.300:FF:000287">
    <property type="entry name" value="Multidrug ABC transporter ATP-binding protein"/>
    <property type="match status" value="1"/>
</dbReference>
<dbReference type="Gene3D" id="1.20.1560.10">
    <property type="entry name" value="ABC transporter type 1, transmembrane domain"/>
    <property type="match status" value="1"/>
</dbReference>
<dbReference type="InterPro" id="IPR039421">
    <property type="entry name" value="Type_1_exporter"/>
</dbReference>
<dbReference type="GeneID" id="96623897"/>
<keyword evidence="2" id="KW-0813">Transport</keyword>
<keyword evidence="6 15" id="KW-0067">ATP-binding</keyword>
<reference evidence="15 16" key="1">
    <citation type="submission" date="2020-09" db="EMBL/GenBank/DDBJ databases">
        <title>Investigation of environmental microbes.</title>
        <authorList>
            <person name="Ou Y."/>
            <person name="Kang Q."/>
        </authorList>
    </citation>
    <scope>NUCLEOTIDE SEQUENCE [LARGE SCALE GENOMIC DNA]</scope>
    <source>
        <strain evidence="15 16">KJZ-14</strain>
    </source>
</reference>
<evidence type="ECO:0000256" key="1">
    <source>
        <dbReference type="ARBA" id="ARBA00004651"/>
    </source>
</evidence>
<dbReference type="SUPFAM" id="SSF90123">
    <property type="entry name" value="ABC transporter transmembrane region"/>
    <property type="match status" value="1"/>
</dbReference>
<protein>
    <recommendedName>
        <fullName evidence="11">Fatty acid ABC transporter ATP-binding/permease protein</fullName>
    </recommendedName>
</protein>
<evidence type="ECO:0000256" key="6">
    <source>
        <dbReference type="ARBA" id="ARBA00022840"/>
    </source>
</evidence>
<evidence type="ECO:0000256" key="5">
    <source>
        <dbReference type="ARBA" id="ARBA00022741"/>
    </source>
</evidence>
<dbReference type="AlphaFoldDB" id="A0A7H2BB91"/>
<dbReference type="InterPro" id="IPR003439">
    <property type="entry name" value="ABC_transporter-like_ATP-bd"/>
</dbReference>
<evidence type="ECO:0000256" key="10">
    <source>
        <dbReference type="ARBA" id="ARBA00061644"/>
    </source>
</evidence>
<keyword evidence="8 12" id="KW-0472">Membrane</keyword>
<dbReference type="FunFam" id="1.20.1560.10:FF:000011">
    <property type="entry name" value="Multidrug ABC transporter ATP-binding protein"/>
    <property type="match status" value="1"/>
</dbReference>
<dbReference type="PANTHER" id="PTHR43394:SF1">
    <property type="entry name" value="ATP-BINDING CASSETTE SUB-FAMILY B MEMBER 10, MITOCHONDRIAL"/>
    <property type="match status" value="1"/>
</dbReference>
<keyword evidence="4 12" id="KW-0812">Transmembrane</keyword>
<dbReference type="PROSITE" id="PS50929">
    <property type="entry name" value="ABC_TM1F"/>
    <property type="match status" value="1"/>
</dbReference>
<feature type="domain" description="ABC transmembrane type-1" evidence="14">
    <location>
        <begin position="77"/>
        <end position="363"/>
    </location>
</feature>
<dbReference type="InterPro" id="IPR017871">
    <property type="entry name" value="ABC_transporter-like_CS"/>
</dbReference>
<dbReference type="RefSeq" id="WP_190723940.1">
    <property type="nucleotide sequence ID" value="NZ_CP061539.1"/>
</dbReference>
<evidence type="ECO:0000256" key="3">
    <source>
        <dbReference type="ARBA" id="ARBA00022475"/>
    </source>
</evidence>
<dbReference type="PROSITE" id="PS00211">
    <property type="entry name" value="ABC_TRANSPORTER_1"/>
    <property type="match status" value="1"/>
</dbReference>
<dbReference type="InterPro" id="IPR036640">
    <property type="entry name" value="ABC1_TM_sf"/>
</dbReference>
<accession>A0A7H2BB91</accession>
<dbReference type="GO" id="GO:0005524">
    <property type="term" value="F:ATP binding"/>
    <property type="evidence" value="ECO:0007669"/>
    <property type="project" value="UniProtKB-KW"/>
</dbReference>
<evidence type="ECO:0000313" key="16">
    <source>
        <dbReference type="Proteomes" id="UP000516404"/>
    </source>
</evidence>
<evidence type="ECO:0000256" key="12">
    <source>
        <dbReference type="SAM" id="Phobius"/>
    </source>
</evidence>
<proteinExistence type="inferred from homology"/>
<dbReference type="InterPro" id="IPR003593">
    <property type="entry name" value="AAA+_ATPase"/>
</dbReference>
<dbReference type="Pfam" id="PF00005">
    <property type="entry name" value="ABC_tran"/>
    <property type="match status" value="1"/>
</dbReference>
<evidence type="ECO:0000256" key="9">
    <source>
        <dbReference type="ARBA" id="ARBA00055053"/>
    </source>
</evidence>
<comment type="subcellular location">
    <subcellularLocation>
        <location evidence="1">Cell membrane</location>
        <topology evidence="1">Multi-pass membrane protein</topology>
    </subcellularLocation>
</comment>
<dbReference type="InterPro" id="IPR011527">
    <property type="entry name" value="ABC1_TM_dom"/>
</dbReference>
<dbReference type="Proteomes" id="UP000516404">
    <property type="component" value="Chromosome"/>
</dbReference>
<dbReference type="InterPro" id="IPR027417">
    <property type="entry name" value="P-loop_NTPase"/>
</dbReference>
<dbReference type="EMBL" id="CP061539">
    <property type="protein sequence ID" value="QNV36937.1"/>
    <property type="molecule type" value="Genomic_DNA"/>
</dbReference>
<dbReference type="KEGG" id="rter:IDM49_06575"/>
<dbReference type="GO" id="GO:0016887">
    <property type="term" value="F:ATP hydrolysis activity"/>
    <property type="evidence" value="ECO:0007669"/>
    <property type="project" value="InterPro"/>
</dbReference>
<feature type="domain" description="ABC transporter" evidence="13">
    <location>
        <begin position="398"/>
        <end position="631"/>
    </location>
</feature>
<evidence type="ECO:0000259" key="13">
    <source>
        <dbReference type="PROSITE" id="PS50893"/>
    </source>
</evidence>
<dbReference type="PANTHER" id="PTHR43394">
    <property type="entry name" value="ATP-DEPENDENT PERMEASE MDL1, MITOCHONDRIAL"/>
    <property type="match status" value="1"/>
</dbReference>
<dbReference type="GO" id="GO:0015421">
    <property type="term" value="F:ABC-type oligopeptide transporter activity"/>
    <property type="evidence" value="ECO:0007669"/>
    <property type="project" value="TreeGrafter"/>
</dbReference>
<evidence type="ECO:0000256" key="11">
    <source>
        <dbReference type="ARBA" id="ARBA00071747"/>
    </source>
</evidence>
<keyword evidence="3" id="KW-1003">Cell membrane</keyword>
<gene>
    <name evidence="15" type="ORF">IDM49_06575</name>
</gene>
<name>A0A7H2BB91_9MICC</name>
<feature type="transmembrane region" description="Helical" evidence="12">
    <location>
        <begin position="119"/>
        <end position="141"/>
    </location>
</feature>
<dbReference type="SMART" id="SM00382">
    <property type="entry name" value="AAA"/>
    <property type="match status" value="1"/>
</dbReference>
<comment type="function">
    <text evidence="9">ABC transporter involved in fatty acid import. Transmembrane domains (TMD) form a pore in the membrane and the ATP-binding domain (NBD) is responsible for energy generation.</text>
</comment>
<comment type="similarity">
    <text evidence="10">Belongs to the ABC transporter superfamily. Lipid exporter (TC 3.A.1.106) family.</text>
</comment>
<dbReference type="Gene3D" id="3.40.50.300">
    <property type="entry name" value="P-loop containing nucleotide triphosphate hydrolases"/>
    <property type="match status" value="1"/>
</dbReference>
<feature type="transmembrane region" description="Helical" evidence="12">
    <location>
        <begin position="314"/>
        <end position="344"/>
    </location>
</feature>
<evidence type="ECO:0000313" key="15">
    <source>
        <dbReference type="EMBL" id="QNV36937.1"/>
    </source>
</evidence>
<dbReference type="GO" id="GO:0005886">
    <property type="term" value="C:plasma membrane"/>
    <property type="evidence" value="ECO:0007669"/>
    <property type="project" value="UniProtKB-SubCell"/>
</dbReference>
<sequence length="635" mass="68004">MSTTLTHDAAIESARTGLAHSEQARQESLIHAAAQSGKGRGHRGGPPHGVAGGAKIAVGPVLRRLLAYARPVLPMMITGLIFAIGGVILTVIMPDFLAKITDEIQAGFMTGINFDKVRSLTLTAGILIPISFLCSAIEGVLMARSTAWVSQSLRSDLDKTIDTLPLSYFDTNTTGNTLSRVTNDVDTLQQTLSNSIASMATGLVTLVGAAVMMFVTSWQLALAAILSSLLGIVGSGLIMARSQKYFVAQQQNLGALNGHIEESLNGHTVIRAFNAQGTVNTEFSERNEALYASAWKAQFLSGLMFPLMNFIGNLGYVVVCVVGAMLVVGGDITIGVVVAFIMYVRIFTNPLGQIAQASTSFQSAAAAGTRVFELMDETRMKDETDVAPLAQQVVRGEVEFRNVAFGYEPGKEIIHDFSAHVPAGSKVAIVGPTGAGKTTLVNLLMRFYEVNSGSILIDGVDIASIPREDVERQFAMVLQDTWLFEGTVRENLAYAHPDVSQAEIERVVELVGLDELISQLPNGYDSVLSDSSAISAGQKQLLTIARAMLADRPLLILDEATSSVDTRTELLIQQALGELASGRTSFVIAHRLSTIKDADIIFVMKDGDIVETGTHTELLHAGGFYADLYNSQFES</sequence>
<evidence type="ECO:0000256" key="8">
    <source>
        <dbReference type="ARBA" id="ARBA00023136"/>
    </source>
</evidence>
<feature type="transmembrane region" description="Helical" evidence="12">
    <location>
        <begin position="72"/>
        <end position="93"/>
    </location>
</feature>
<evidence type="ECO:0000259" key="14">
    <source>
        <dbReference type="PROSITE" id="PS50929"/>
    </source>
</evidence>
<evidence type="ECO:0000256" key="4">
    <source>
        <dbReference type="ARBA" id="ARBA00022692"/>
    </source>
</evidence>